<gene>
    <name evidence="2" type="ORF">TRN7648_00062</name>
</gene>
<dbReference type="OrthoDB" id="6305173at2"/>
<sequence>MDFPVQYQTLNAALIPDTLLSADYNLFFSSLDPVSALSTLTDDTGLLYVGEQMVMDGRNVEILGSGTAQPGIQILSLVVPTGTAVDVVYMRDLDTGELILSYPDSPPNILSAIALVLTIDEVGYNMNTAAPVCFCKGTRIATPKGEVPVEKLEKGDVVLDYSGNPVVIEAATETHFDTPPPDWAPIVIEAGAFGDGLPKRRLKVSPQHRLCLPGTDPSSGEALLGPAKAFTKLKRVRQRQKPQPVTYHHLVTERHVLLRAEGVPAESMLLADHSLMNLPRTKVQRLANALRCSVPELSRHGAARPCGRILSTQDTRKMVDAWAVQVSLGVTRAWPEPRPPRLRLAQ</sequence>
<dbReference type="Proteomes" id="UP000054935">
    <property type="component" value="Unassembled WGS sequence"/>
</dbReference>
<accession>A0A0P1FZH3</accession>
<evidence type="ECO:0000313" key="3">
    <source>
        <dbReference type="Proteomes" id="UP000054935"/>
    </source>
</evidence>
<dbReference type="RefSeq" id="WP_058245653.1">
    <property type="nucleotide sequence ID" value="NZ_CYSE01000001.1"/>
</dbReference>
<dbReference type="Gene3D" id="2.170.16.10">
    <property type="entry name" value="Hedgehog/Intein (Hint) domain"/>
    <property type="match status" value="1"/>
</dbReference>
<dbReference type="InterPro" id="IPR028992">
    <property type="entry name" value="Hedgehog/Intein_dom"/>
</dbReference>
<protein>
    <recommendedName>
        <fullName evidence="1">Hedgehog/Intein (Hint) domain-containing protein</fullName>
    </recommendedName>
</protein>
<feature type="domain" description="Hedgehog/Intein (Hint)" evidence="1">
    <location>
        <begin position="132"/>
        <end position="270"/>
    </location>
</feature>
<dbReference type="Pfam" id="PF13403">
    <property type="entry name" value="Hint_2"/>
    <property type="match status" value="1"/>
</dbReference>
<dbReference type="AlphaFoldDB" id="A0A0P1FZH3"/>
<name>A0A0P1FZH3_9RHOB</name>
<reference evidence="2 3" key="1">
    <citation type="submission" date="2015-09" db="EMBL/GenBank/DDBJ databases">
        <authorList>
            <consortium name="Swine Surveillance"/>
        </authorList>
    </citation>
    <scope>NUCLEOTIDE SEQUENCE [LARGE SCALE GENOMIC DNA]</scope>
    <source>
        <strain evidence="2 3">CECT 7648</strain>
    </source>
</reference>
<organism evidence="2 3">
    <name type="scientific">Tropicibacter naphthalenivorans</name>
    <dbReference type="NCBI Taxonomy" id="441103"/>
    <lineage>
        <taxon>Bacteria</taxon>
        <taxon>Pseudomonadati</taxon>
        <taxon>Pseudomonadota</taxon>
        <taxon>Alphaproteobacteria</taxon>
        <taxon>Rhodobacterales</taxon>
        <taxon>Roseobacteraceae</taxon>
        <taxon>Tropicibacter</taxon>
    </lineage>
</organism>
<proteinExistence type="predicted"/>
<dbReference type="EMBL" id="CYSE01000001">
    <property type="protein sequence ID" value="CUH74746.1"/>
    <property type="molecule type" value="Genomic_DNA"/>
</dbReference>
<evidence type="ECO:0000313" key="2">
    <source>
        <dbReference type="EMBL" id="CUH74746.1"/>
    </source>
</evidence>
<keyword evidence="3" id="KW-1185">Reference proteome</keyword>
<dbReference type="STRING" id="441103.TRN7648_00062"/>
<evidence type="ECO:0000259" key="1">
    <source>
        <dbReference type="Pfam" id="PF13403"/>
    </source>
</evidence>
<dbReference type="InterPro" id="IPR036844">
    <property type="entry name" value="Hint_dom_sf"/>
</dbReference>
<dbReference type="SUPFAM" id="SSF51294">
    <property type="entry name" value="Hedgehog/intein (Hint) domain"/>
    <property type="match status" value="1"/>
</dbReference>